<sequence length="156" mass="16972">MKTLPIALSPFQLAEIQLTYRRHISVSDSPAICQSRDAYQVLSACWNPDKIGLFEEAKILLVDQAYKVLGIVSLYSGGMTSTIVDIGLIFAAALKGAARAVILAHNHPSGNLKPSQDLSLTQRLVEAGKILDLQVLDHIILTPDGAYMFFADEGMM</sequence>
<dbReference type="InterPro" id="IPR001405">
    <property type="entry name" value="UPF0758"/>
</dbReference>
<proteinExistence type="predicted"/>
<keyword evidence="1" id="KW-0378">Hydrolase</keyword>
<dbReference type="PROSITE" id="PS01302">
    <property type="entry name" value="UPF0758"/>
    <property type="match status" value="1"/>
</dbReference>
<accession>A0ABP8LVI5</accession>
<feature type="domain" description="RadC-like JAB" evidence="2">
    <location>
        <begin position="34"/>
        <end position="154"/>
    </location>
</feature>
<dbReference type="Proteomes" id="UP001501508">
    <property type="component" value="Unassembled WGS sequence"/>
</dbReference>
<dbReference type="InterPro" id="IPR025657">
    <property type="entry name" value="RadC_JAB"/>
</dbReference>
<comment type="caution">
    <text evidence="3">The sequence shown here is derived from an EMBL/GenBank/DDBJ whole genome shotgun (WGS) entry which is preliminary data.</text>
</comment>
<dbReference type="PANTHER" id="PTHR30471:SF3">
    <property type="entry name" value="UPF0758 PROTEIN YEES-RELATED"/>
    <property type="match status" value="1"/>
</dbReference>
<evidence type="ECO:0000313" key="3">
    <source>
        <dbReference type="EMBL" id="GAA4436431.1"/>
    </source>
</evidence>
<dbReference type="InterPro" id="IPR020891">
    <property type="entry name" value="UPF0758_CS"/>
</dbReference>
<name>A0ABP8LVI5_9BACT</name>
<evidence type="ECO:0000256" key="1">
    <source>
        <dbReference type="ARBA" id="ARBA00023049"/>
    </source>
</evidence>
<keyword evidence="1" id="KW-0482">Metalloprotease</keyword>
<reference evidence="4" key="1">
    <citation type="journal article" date="2019" name="Int. J. Syst. Evol. Microbiol.">
        <title>The Global Catalogue of Microorganisms (GCM) 10K type strain sequencing project: providing services to taxonomists for standard genome sequencing and annotation.</title>
        <authorList>
            <consortium name="The Broad Institute Genomics Platform"/>
            <consortium name="The Broad Institute Genome Sequencing Center for Infectious Disease"/>
            <person name="Wu L."/>
            <person name="Ma J."/>
        </authorList>
    </citation>
    <scope>NUCLEOTIDE SEQUENCE [LARGE SCALE GENOMIC DNA]</scope>
    <source>
        <strain evidence="4">JCM 31920</strain>
    </source>
</reference>
<keyword evidence="4" id="KW-1185">Reference proteome</keyword>
<dbReference type="Pfam" id="PF04002">
    <property type="entry name" value="RadC"/>
    <property type="match status" value="1"/>
</dbReference>
<dbReference type="EMBL" id="BAABEY010000015">
    <property type="protein sequence ID" value="GAA4436431.1"/>
    <property type="molecule type" value="Genomic_DNA"/>
</dbReference>
<dbReference type="RefSeq" id="WP_345027621.1">
    <property type="nucleotide sequence ID" value="NZ_BAABEY010000015.1"/>
</dbReference>
<dbReference type="Gene3D" id="3.40.140.10">
    <property type="entry name" value="Cytidine Deaminase, domain 2"/>
    <property type="match status" value="1"/>
</dbReference>
<keyword evidence="1" id="KW-0645">Protease</keyword>
<organism evidence="3 4">
    <name type="scientific">Ravibacter arvi</name>
    <dbReference type="NCBI Taxonomy" id="2051041"/>
    <lineage>
        <taxon>Bacteria</taxon>
        <taxon>Pseudomonadati</taxon>
        <taxon>Bacteroidota</taxon>
        <taxon>Cytophagia</taxon>
        <taxon>Cytophagales</taxon>
        <taxon>Spirosomataceae</taxon>
        <taxon>Ravibacter</taxon>
    </lineage>
</organism>
<dbReference type="PANTHER" id="PTHR30471">
    <property type="entry name" value="DNA REPAIR PROTEIN RADC"/>
    <property type="match status" value="1"/>
</dbReference>
<protein>
    <submittedName>
        <fullName evidence="3">JAB domain-containing protein</fullName>
    </submittedName>
</protein>
<evidence type="ECO:0000259" key="2">
    <source>
        <dbReference type="Pfam" id="PF04002"/>
    </source>
</evidence>
<evidence type="ECO:0000313" key="4">
    <source>
        <dbReference type="Proteomes" id="UP001501508"/>
    </source>
</evidence>
<gene>
    <name evidence="3" type="ORF">GCM10023091_14320</name>
</gene>